<protein>
    <submittedName>
        <fullName evidence="1">Uncharacterized protein</fullName>
    </submittedName>
</protein>
<gene>
    <name evidence="1" type="ORF">Patl1_34408</name>
</gene>
<proteinExistence type="predicted"/>
<comment type="caution">
    <text evidence="1">The sequence shown here is derived from an EMBL/GenBank/DDBJ whole genome shotgun (WGS) entry which is preliminary data.</text>
</comment>
<reference evidence="2" key="1">
    <citation type="journal article" date="2023" name="G3 (Bethesda)">
        <title>Genome assembly and association tests identify interacting loci associated with vigor, precocity, and sex in interspecific pistachio rootstocks.</title>
        <authorList>
            <person name="Palmer W."/>
            <person name="Jacygrad E."/>
            <person name="Sagayaradj S."/>
            <person name="Cavanaugh K."/>
            <person name="Han R."/>
            <person name="Bertier L."/>
            <person name="Beede B."/>
            <person name="Kafkas S."/>
            <person name="Golino D."/>
            <person name="Preece J."/>
            <person name="Michelmore R."/>
        </authorList>
    </citation>
    <scope>NUCLEOTIDE SEQUENCE [LARGE SCALE GENOMIC DNA]</scope>
</reference>
<sequence length="417" mass="48020">MIIKLTLPTTSSQVALPFCSRTNKLNFTPASGLEKKRLNQPRFMINCGKSSQSPISPPLEIINQFSAATKGKLEPVNGKPGIVESARLLKDGLIFQQNFTIRSFEIGSDFRISIQAVMNYLQETSINHLKSLGIGTDTFGLTLNMAAENLVWVVCWSHVEVDYYPSWGDVVQVETWMYRSGRNGFRRDWLIRDLKTGKTLIRATSLYAMMNKKTRKFAKLNGEVIIADLKPFFTHCDPLINKDGRKFLHLDTDKADYSRTGLNVSVMNQSLSLSLSLSLYIYIYIYIERRRRRRRRRERERDLQLGELNSYFVFQPGWMDMDVNQHVSHIKLVNYVLEGVPRSFVESHELCDMTLEYRKECNVDSVIQSLSKISGNHLIDNQGIEFDHSLPLECGPELVRGRTRWRKKFCGKDKVSE</sequence>
<accession>A0ACC0ZQ41</accession>
<keyword evidence="2" id="KW-1185">Reference proteome</keyword>
<evidence type="ECO:0000313" key="1">
    <source>
        <dbReference type="EMBL" id="KAJ0075176.1"/>
    </source>
</evidence>
<name>A0ACC0ZQ41_9ROSI</name>
<organism evidence="1 2">
    <name type="scientific">Pistacia atlantica</name>
    <dbReference type="NCBI Taxonomy" id="434234"/>
    <lineage>
        <taxon>Eukaryota</taxon>
        <taxon>Viridiplantae</taxon>
        <taxon>Streptophyta</taxon>
        <taxon>Embryophyta</taxon>
        <taxon>Tracheophyta</taxon>
        <taxon>Spermatophyta</taxon>
        <taxon>Magnoliopsida</taxon>
        <taxon>eudicotyledons</taxon>
        <taxon>Gunneridae</taxon>
        <taxon>Pentapetalae</taxon>
        <taxon>rosids</taxon>
        <taxon>malvids</taxon>
        <taxon>Sapindales</taxon>
        <taxon>Anacardiaceae</taxon>
        <taxon>Pistacia</taxon>
    </lineage>
</organism>
<dbReference type="EMBL" id="CM047910">
    <property type="protein sequence ID" value="KAJ0075176.1"/>
    <property type="molecule type" value="Genomic_DNA"/>
</dbReference>
<dbReference type="Proteomes" id="UP001164250">
    <property type="component" value="Chromosome 15"/>
</dbReference>
<evidence type="ECO:0000313" key="2">
    <source>
        <dbReference type="Proteomes" id="UP001164250"/>
    </source>
</evidence>